<protein>
    <recommendedName>
        <fullName evidence="4">Probable multidrug resistance protein NorM</fullName>
    </recommendedName>
    <alternativeName>
        <fullName evidence="12">Multidrug-efflux transporter</fullName>
    </alternativeName>
</protein>
<evidence type="ECO:0000256" key="1">
    <source>
        <dbReference type="ARBA" id="ARBA00003408"/>
    </source>
</evidence>
<dbReference type="GO" id="GO:0015297">
    <property type="term" value="F:antiporter activity"/>
    <property type="evidence" value="ECO:0007669"/>
    <property type="project" value="UniProtKB-KW"/>
</dbReference>
<evidence type="ECO:0000256" key="3">
    <source>
        <dbReference type="ARBA" id="ARBA00010199"/>
    </source>
</evidence>
<dbReference type="InterPro" id="IPR048279">
    <property type="entry name" value="MdtK-like"/>
</dbReference>
<evidence type="ECO:0000256" key="7">
    <source>
        <dbReference type="ARBA" id="ARBA00022475"/>
    </source>
</evidence>
<keyword evidence="9 13" id="KW-1133">Transmembrane helix</keyword>
<dbReference type="EMBL" id="FOHN01000011">
    <property type="protein sequence ID" value="SET22351.1"/>
    <property type="molecule type" value="Genomic_DNA"/>
</dbReference>
<comment type="subcellular location">
    <subcellularLocation>
        <location evidence="2">Cell membrane</location>
        <topology evidence="2">Multi-pass membrane protein</topology>
    </subcellularLocation>
</comment>
<evidence type="ECO:0000256" key="11">
    <source>
        <dbReference type="ARBA" id="ARBA00023136"/>
    </source>
</evidence>
<feature type="transmembrane region" description="Helical" evidence="13">
    <location>
        <begin position="49"/>
        <end position="82"/>
    </location>
</feature>
<feature type="transmembrane region" description="Helical" evidence="13">
    <location>
        <begin position="318"/>
        <end position="337"/>
    </location>
</feature>
<feature type="transmembrane region" description="Helical" evidence="13">
    <location>
        <begin position="94"/>
        <end position="120"/>
    </location>
</feature>
<feature type="transmembrane region" description="Helical" evidence="13">
    <location>
        <begin position="411"/>
        <end position="433"/>
    </location>
</feature>
<dbReference type="PANTHER" id="PTHR43298">
    <property type="entry name" value="MULTIDRUG RESISTANCE PROTEIN NORM-RELATED"/>
    <property type="match status" value="1"/>
</dbReference>
<dbReference type="InterPro" id="IPR002528">
    <property type="entry name" value="MATE_fam"/>
</dbReference>
<evidence type="ECO:0000256" key="12">
    <source>
        <dbReference type="ARBA" id="ARBA00031636"/>
    </source>
</evidence>
<evidence type="ECO:0000256" key="8">
    <source>
        <dbReference type="ARBA" id="ARBA00022692"/>
    </source>
</evidence>
<keyword evidence="10" id="KW-0406">Ion transport</keyword>
<dbReference type="OrthoDB" id="9776324at2"/>
<keyword evidence="6" id="KW-0050">Antiport</keyword>
<evidence type="ECO:0000256" key="9">
    <source>
        <dbReference type="ARBA" id="ARBA00022989"/>
    </source>
</evidence>
<dbReference type="InterPro" id="IPR050222">
    <property type="entry name" value="MATE_MdtK"/>
</dbReference>
<evidence type="ECO:0000313" key="15">
    <source>
        <dbReference type="Proteomes" id="UP000199800"/>
    </source>
</evidence>
<evidence type="ECO:0000256" key="6">
    <source>
        <dbReference type="ARBA" id="ARBA00022449"/>
    </source>
</evidence>
<feature type="transmembrane region" description="Helical" evidence="13">
    <location>
        <begin position="135"/>
        <end position="160"/>
    </location>
</feature>
<feature type="transmembrane region" description="Helical" evidence="13">
    <location>
        <begin position="167"/>
        <end position="188"/>
    </location>
</feature>
<feature type="transmembrane region" description="Helical" evidence="13">
    <location>
        <begin position="194"/>
        <end position="216"/>
    </location>
</feature>
<evidence type="ECO:0000256" key="13">
    <source>
        <dbReference type="SAM" id="Phobius"/>
    </source>
</evidence>
<keyword evidence="5" id="KW-0813">Transport</keyword>
<dbReference type="NCBIfam" id="TIGR00797">
    <property type="entry name" value="matE"/>
    <property type="match status" value="1"/>
</dbReference>
<dbReference type="GO" id="GO:0005886">
    <property type="term" value="C:plasma membrane"/>
    <property type="evidence" value="ECO:0007669"/>
    <property type="project" value="UniProtKB-SubCell"/>
</dbReference>
<proteinExistence type="inferred from homology"/>
<comment type="function">
    <text evidence="1">Multidrug efflux pump.</text>
</comment>
<dbReference type="RefSeq" id="WP_092477846.1">
    <property type="nucleotide sequence ID" value="NZ_FOHN01000011.1"/>
</dbReference>
<evidence type="ECO:0000256" key="10">
    <source>
        <dbReference type="ARBA" id="ARBA00023065"/>
    </source>
</evidence>
<evidence type="ECO:0000256" key="5">
    <source>
        <dbReference type="ARBA" id="ARBA00022448"/>
    </source>
</evidence>
<evidence type="ECO:0000313" key="14">
    <source>
        <dbReference type="EMBL" id="SET22351.1"/>
    </source>
</evidence>
<name>A0A1I0CRQ0_9FIRM</name>
<dbReference type="STRING" id="29364.SAMN04487772_11128"/>
<organism evidence="14 15">
    <name type="scientific">[Clostridium] polysaccharolyticum</name>
    <dbReference type="NCBI Taxonomy" id="29364"/>
    <lineage>
        <taxon>Bacteria</taxon>
        <taxon>Bacillati</taxon>
        <taxon>Bacillota</taxon>
        <taxon>Clostridia</taxon>
        <taxon>Lachnospirales</taxon>
        <taxon>Lachnospiraceae</taxon>
    </lineage>
</organism>
<evidence type="ECO:0000256" key="4">
    <source>
        <dbReference type="ARBA" id="ARBA00020268"/>
    </source>
</evidence>
<keyword evidence="8 13" id="KW-0812">Transmembrane</keyword>
<keyword evidence="11 13" id="KW-0472">Membrane</keyword>
<dbReference type="Pfam" id="PF01554">
    <property type="entry name" value="MatE"/>
    <property type="match status" value="2"/>
</dbReference>
<feature type="transmembrane region" description="Helical" evidence="13">
    <location>
        <begin position="12"/>
        <end position="29"/>
    </location>
</feature>
<dbReference type="PANTHER" id="PTHR43298:SF2">
    <property type="entry name" value="FMN_FAD EXPORTER YEEO-RELATED"/>
    <property type="match status" value="1"/>
</dbReference>
<evidence type="ECO:0000256" key="2">
    <source>
        <dbReference type="ARBA" id="ARBA00004651"/>
    </source>
</evidence>
<keyword evidence="7" id="KW-1003">Cell membrane</keyword>
<dbReference type="Proteomes" id="UP000199800">
    <property type="component" value="Unassembled WGS sequence"/>
</dbReference>
<gene>
    <name evidence="14" type="ORF">SAMN04487772_11128</name>
</gene>
<sequence length="449" mass="48668">MARVTDMTKGSTTRHILWFALPLLLGNLFQQFYNLVDSIVVGKHVGEKALAAVGACGSLNFLFFSLSSGLSIGVGVIVAQYFGAGEERQIKRSIINAIYVIVVTALLFSFVACIFAPQILRLLSTPEDVIGNSIVYMRITCTGLLAVALYNCVASVLRALGDSRTPLIFLIIASFINVGFDLLFVLVFEMGVAGVAWATFISQVISAITAIIYAVLRVEYFQIKRSEISADGKLLRNIIRIGVPISLQSSMIAISCIFLQKAVNGFGPAIMAAFTITSRIESLVQQPYQSLSAALTTYSGQNMGAGNIERVKKGLRSATVMALLFSLAMLPVAYIFGEPIAHLFAKEPEVIKIGAKALRITSICYFPLGMIYVPRAVLNGAGDAQFAMINGISEVVCRIFFSTVLTKIAFIGYWGVWATSGATWTVTAIVCMMRYFQGGWKKKGITQKA</sequence>
<dbReference type="GO" id="GO:0042910">
    <property type="term" value="F:xenobiotic transmembrane transporter activity"/>
    <property type="evidence" value="ECO:0007669"/>
    <property type="project" value="InterPro"/>
</dbReference>
<accession>A0A1I0CRQ0</accession>
<dbReference type="PIRSF" id="PIRSF006603">
    <property type="entry name" value="DinF"/>
    <property type="match status" value="1"/>
</dbReference>
<reference evidence="14 15" key="1">
    <citation type="submission" date="2016-10" db="EMBL/GenBank/DDBJ databases">
        <authorList>
            <person name="de Groot N.N."/>
        </authorList>
    </citation>
    <scope>NUCLEOTIDE SEQUENCE [LARGE SCALE GENOMIC DNA]</scope>
    <source>
        <strain evidence="14 15">DSM 1801</strain>
    </source>
</reference>
<dbReference type="GO" id="GO:0006811">
    <property type="term" value="P:monoatomic ion transport"/>
    <property type="evidence" value="ECO:0007669"/>
    <property type="project" value="UniProtKB-KW"/>
</dbReference>
<dbReference type="CDD" id="cd13138">
    <property type="entry name" value="MATE_yoeA_like"/>
    <property type="match status" value="1"/>
</dbReference>
<comment type="similarity">
    <text evidence="3">Belongs to the multi antimicrobial extrusion (MATE) (TC 2.A.66.1) family.</text>
</comment>
<dbReference type="AlphaFoldDB" id="A0A1I0CRQ0"/>
<keyword evidence="15" id="KW-1185">Reference proteome</keyword>